<keyword evidence="3 7" id="KW-0067">ATP-binding</keyword>
<accession>A0A1F5TQA1</accession>
<dbReference type="GO" id="GO:0004830">
    <property type="term" value="F:tryptophan-tRNA ligase activity"/>
    <property type="evidence" value="ECO:0007669"/>
    <property type="project" value="TreeGrafter"/>
</dbReference>
<dbReference type="PANTHER" id="PTHR10055:SF1">
    <property type="entry name" value="TRYPTOPHAN--TRNA LIGASE, CYTOPLASMIC"/>
    <property type="match status" value="1"/>
</dbReference>
<evidence type="ECO:0000256" key="7">
    <source>
        <dbReference type="RuleBase" id="RU363036"/>
    </source>
</evidence>
<evidence type="ECO:0000256" key="6">
    <source>
        <dbReference type="ARBA" id="ARBA00030268"/>
    </source>
</evidence>
<name>A0A1F5TQA1_9BACT</name>
<keyword evidence="5 7" id="KW-0030">Aminoacyl-tRNA synthetase</keyword>
<dbReference type="GO" id="GO:0005524">
    <property type="term" value="F:ATP binding"/>
    <property type="evidence" value="ECO:0007669"/>
    <property type="project" value="UniProtKB-KW"/>
</dbReference>
<reference evidence="8 9" key="1">
    <citation type="journal article" date="2016" name="Nat. Commun.">
        <title>Thousands of microbial genomes shed light on interconnected biogeochemical processes in an aquifer system.</title>
        <authorList>
            <person name="Anantharaman K."/>
            <person name="Brown C.T."/>
            <person name="Hug L.A."/>
            <person name="Sharon I."/>
            <person name="Castelle C.J."/>
            <person name="Probst A.J."/>
            <person name="Thomas B.C."/>
            <person name="Singh A."/>
            <person name="Wilkins M.J."/>
            <person name="Karaoz U."/>
            <person name="Brodie E.L."/>
            <person name="Williams K.H."/>
            <person name="Hubbard S.S."/>
            <person name="Banfield J.F."/>
        </authorList>
    </citation>
    <scope>NUCLEOTIDE SEQUENCE [LARGE SCALE GENOMIC DNA]</scope>
</reference>
<dbReference type="PANTHER" id="PTHR10055">
    <property type="entry name" value="TRYPTOPHANYL-TRNA SYNTHETASE"/>
    <property type="match status" value="1"/>
</dbReference>
<protein>
    <recommendedName>
        <fullName evidence="6">Tryptophanyl-tRNA synthetase</fullName>
    </recommendedName>
</protein>
<comment type="caution">
    <text evidence="8">The sequence shown here is derived from an EMBL/GenBank/DDBJ whole genome shotgun (WGS) entry which is preliminary data.</text>
</comment>
<evidence type="ECO:0000256" key="3">
    <source>
        <dbReference type="ARBA" id="ARBA00022840"/>
    </source>
</evidence>
<dbReference type="Pfam" id="PF00579">
    <property type="entry name" value="tRNA-synt_1b"/>
    <property type="match status" value="1"/>
</dbReference>
<comment type="similarity">
    <text evidence="7">Belongs to the class-I aminoacyl-tRNA synthetase family.</text>
</comment>
<dbReference type="EMBL" id="MFGO01000015">
    <property type="protein sequence ID" value="OGF41019.1"/>
    <property type="molecule type" value="Genomic_DNA"/>
</dbReference>
<gene>
    <name evidence="8" type="ORF">A2531_03630</name>
</gene>
<dbReference type="GO" id="GO:0005737">
    <property type="term" value="C:cytoplasm"/>
    <property type="evidence" value="ECO:0007669"/>
    <property type="project" value="TreeGrafter"/>
</dbReference>
<keyword evidence="2 7" id="KW-0547">Nucleotide-binding</keyword>
<evidence type="ECO:0000256" key="4">
    <source>
        <dbReference type="ARBA" id="ARBA00022917"/>
    </source>
</evidence>
<dbReference type="GO" id="GO:0006436">
    <property type="term" value="P:tryptophanyl-tRNA aminoacylation"/>
    <property type="evidence" value="ECO:0007669"/>
    <property type="project" value="TreeGrafter"/>
</dbReference>
<evidence type="ECO:0000313" key="8">
    <source>
        <dbReference type="EMBL" id="OGF41019.1"/>
    </source>
</evidence>
<dbReference type="AlphaFoldDB" id="A0A1F5TQA1"/>
<keyword evidence="1 7" id="KW-0436">Ligase</keyword>
<dbReference type="SUPFAM" id="SSF52374">
    <property type="entry name" value="Nucleotidylyl transferase"/>
    <property type="match status" value="1"/>
</dbReference>
<evidence type="ECO:0000256" key="1">
    <source>
        <dbReference type="ARBA" id="ARBA00022598"/>
    </source>
</evidence>
<evidence type="ECO:0000313" key="9">
    <source>
        <dbReference type="Proteomes" id="UP000177579"/>
    </source>
</evidence>
<keyword evidence="4 7" id="KW-0648">Protein biosynthesis</keyword>
<proteinExistence type="inferred from homology"/>
<dbReference type="InterPro" id="IPR002305">
    <property type="entry name" value="aa-tRNA-synth_Ic"/>
</dbReference>
<sequence length="348" mass="39164">MALENWIQERVILATTETSDAVKQFALETIAEMPVDNFIEIREGFARVGVWAFQNSLPVFNVMTSGKQFSVLIGMRPGAMFHLGHLTLMRELHWLVQQGGQPMFMFAGYEADRLLSADDAKAEMARFGEKYLKFIGDSLPDTSVSFSDQDCQELQVLENRAGKCLLARKILQLYGWDEGVSITTLRVPAITAAAFLLPVTLFPKRPTLILSDVHQITHAEATKIVARQLKLPLPSYSYRLLLPSLEGPKQRMSIKNSKSLILLDEDRDQIDRKLQRSFSGGCLTSEEQRREGGSPHLCSFFKIAEILQPRNSTTSMYQECVSGTSLCGECKKKHIPILVEKIHKTSRL</sequence>
<evidence type="ECO:0000256" key="5">
    <source>
        <dbReference type="ARBA" id="ARBA00023146"/>
    </source>
</evidence>
<evidence type="ECO:0000256" key="2">
    <source>
        <dbReference type="ARBA" id="ARBA00022741"/>
    </source>
</evidence>
<organism evidence="8 9">
    <name type="scientific">Candidatus Falkowbacteria bacterium RIFOXYD2_FULL_34_120</name>
    <dbReference type="NCBI Taxonomy" id="1798007"/>
    <lineage>
        <taxon>Bacteria</taxon>
        <taxon>Candidatus Falkowiibacteriota</taxon>
    </lineage>
</organism>
<dbReference type="InterPro" id="IPR014729">
    <property type="entry name" value="Rossmann-like_a/b/a_fold"/>
</dbReference>
<dbReference type="Gene3D" id="3.40.50.620">
    <property type="entry name" value="HUPs"/>
    <property type="match status" value="1"/>
</dbReference>
<dbReference type="Proteomes" id="UP000177579">
    <property type="component" value="Unassembled WGS sequence"/>
</dbReference>
<dbReference type="Gene3D" id="1.10.240.10">
    <property type="entry name" value="Tyrosyl-Transfer RNA Synthetase"/>
    <property type="match status" value="1"/>
</dbReference>